<evidence type="ECO:0008006" key="4">
    <source>
        <dbReference type="Google" id="ProtNLM"/>
    </source>
</evidence>
<feature type="transmembrane region" description="Helical" evidence="2">
    <location>
        <begin position="388"/>
        <end position="407"/>
    </location>
</feature>
<evidence type="ECO:0000256" key="2">
    <source>
        <dbReference type="SAM" id="Phobius"/>
    </source>
</evidence>
<gene>
    <name evidence="3" type="ORF">H310_06613</name>
</gene>
<feature type="transmembrane region" description="Helical" evidence="2">
    <location>
        <begin position="143"/>
        <end position="163"/>
    </location>
</feature>
<sequence length="583" mass="65219">MGPLAITYTSMAAPGGRGGDPALWSPSQVVKWMTSFEEGRYAPLVAQLKSFSGRQLLDLTEPHWVRVQPSALASSLRYTLIGMHQVATGGVGTSGRGDSSTFLSLEPNYVAAGSPTASRKNKKKSTSSTPPCDFPPMLARPNWIVIVFVLLLAVGAVLVFVVFKDYLAKHEWDSKRILTVASIPLISVVFTYVHIWLALYMTFYPLEYVGIMQFPGTNMGVCGWQGIVPFKGEKMARMSVRIMTSQLLDVREVFSRIDPSQVVKELEPILFNTIKDIVETMAQKYNPSLWRVLPTSVKDEIVEKVKEDAPVHIEALMVEIKDHIDEVFDLEDMVVSNMMKDKQLLVNMFVNCGYQELAFIRDSGATMGFIFGLLQMGLYLVWPTLTKYVTFPVFGLLVGTLTNWLALKMIFEPVNPKKFLCIKLHGLFLRRQQQVAAMYGEMVSRDVLNAHNIIEAILKGPASDRLFELVYANVQQAVNSGAAVADRIVSIGIGKDTFESIKDDITDLVVQKFPDSLRHIETYTMVALDLNNTLREKIGELTYHDFERLLHPVFEEDEWKLVLMGGVLGLALGFIQTTYEGGH</sequence>
<dbReference type="eggNOG" id="ENOG502QTJ6">
    <property type="taxonomic scope" value="Eukaryota"/>
</dbReference>
<dbReference type="VEuPathDB" id="FungiDB:H310_06613"/>
<dbReference type="AlphaFoldDB" id="A0A024U411"/>
<dbReference type="SUPFAM" id="SSF47769">
    <property type="entry name" value="SAM/Pointed domain"/>
    <property type="match status" value="1"/>
</dbReference>
<evidence type="ECO:0000256" key="1">
    <source>
        <dbReference type="SAM" id="MobiDB-lite"/>
    </source>
</evidence>
<reference evidence="3" key="1">
    <citation type="submission" date="2013-12" db="EMBL/GenBank/DDBJ databases">
        <title>The Genome Sequence of Aphanomyces invadans NJM9701.</title>
        <authorList>
            <consortium name="The Broad Institute Genomics Platform"/>
            <person name="Russ C."/>
            <person name="Tyler B."/>
            <person name="van West P."/>
            <person name="Dieguez-Uribeondo J."/>
            <person name="Young S.K."/>
            <person name="Zeng Q."/>
            <person name="Gargeya S."/>
            <person name="Fitzgerald M."/>
            <person name="Abouelleil A."/>
            <person name="Alvarado L."/>
            <person name="Chapman S.B."/>
            <person name="Gainer-Dewar J."/>
            <person name="Goldberg J."/>
            <person name="Griggs A."/>
            <person name="Gujja S."/>
            <person name="Hansen M."/>
            <person name="Howarth C."/>
            <person name="Imamovic A."/>
            <person name="Ireland A."/>
            <person name="Larimer J."/>
            <person name="McCowan C."/>
            <person name="Murphy C."/>
            <person name="Pearson M."/>
            <person name="Poon T.W."/>
            <person name="Priest M."/>
            <person name="Roberts A."/>
            <person name="Saif S."/>
            <person name="Shea T."/>
            <person name="Sykes S."/>
            <person name="Wortman J."/>
            <person name="Nusbaum C."/>
            <person name="Birren B."/>
        </authorList>
    </citation>
    <scope>NUCLEOTIDE SEQUENCE [LARGE SCALE GENOMIC DNA]</scope>
    <source>
        <strain evidence="3">NJM9701</strain>
    </source>
</reference>
<feature type="transmembrane region" description="Helical" evidence="2">
    <location>
        <begin position="183"/>
        <end position="203"/>
    </location>
</feature>
<feature type="region of interest" description="Disordered" evidence="1">
    <location>
        <begin position="112"/>
        <end position="131"/>
    </location>
</feature>
<dbReference type="PANTHER" id="PTHR35791:SF1">
    <property type="entry name" value="UPF0754 MEMBRANE PROTEIN YHEB"/>
    <property type="match status" value="1"/>
</dbReference>
<dbReference type="OrthoDB" id="410754at2759"/>
<dbReference type="GeneID" id="20083663"/>
<dbReference type="RefSeq" id="XP_008869967.1">
    <property type="nucleotide sequence ID" value="XM_008871745.1"/>
</dbReference>
<proteinExistence type="predicted"/>
<feature type="transmembrane region" description="Helical" evidence="2">
    <location>
        <begin position="364"/>
        <end position="382"/>
    </location>
</feature>
<protein>
    <recommendedName>
        <fullName evidence="4">SAM domain-containing protein</fullName>
    </recommendedName>
</protein>
<organism evidence="3">
    <name type="scientific">Aphanomyces invadans</name>
    <dbReference type="NCBI Taxonomy" id="157072"/>
    <lineage>
        <taxon>Eukaryota</taxon>
        <taxon>Sar</taxon>
        <taxon>Stramenopiles</taxon>
        <taxon>Oomycota</taxon>
        <taxon>Saprolegniomycetes</taxon>
        <taxon>Saprolegniales</taxon>
        <taxon>Verrucalvaceae</taxon>
        <taxon>Aphanomyces</taxon>
    </lineage>
</organism>
<dbReference type="PANTHER" id="PTHR35791">
    <property type="entry name" value="UPF0754 MEMBRANE PROTEIN YHEB"/>
    <property type="match status" value="1"/>
</dbReference>
<dbReference type="EMBL" id="KI913963">
    <property type="protein sequence ID" value="ETW00969.1"/>
    <property type="molecule type" value="Genomic_DNA"/>
</dbReference>
<evidence type="ECO:0000313" key="3">
    <source>
        <dbReference type="EMBL" id="ETW00969.1"/>
    </source>
</evidence>
<name>A0A024U411_9STRA</name>
<keyword evidence="2" id="KW-1133">Transmembrane helix</keyword>
<accession>A0A024U411</accession>
<keyword evidence="2" id="KW-0812">Transmembrane</keyword>
<dbReference type="InterPro" id="IPR013761">
    <property type="entry name" value="SAM/pointed_sf"/>
</dbReference>
<keyword evidence="2" id="KW-0472">Membrane</keyword>